<name>A0A0R1U2W2_9LACO</name>
<dbReference type="SUPFAM" id="SSF102405">
    <property type="entry name" value="MCP/YpsA-like"/>
    <property type="match status" value="1"/>
</dbReference>
<reference evidence="1 2" key="1">
    <citation type="journal article" date="2015" name="Genome Announc.">
        <title>Expanding the biotechnology potential of lactobacilli through comparative genomics of 213 strains and associated genera.</title>
        <authorList>
            <person name="Sun Z."/>
            <person name="Harris H.M."/>
            <person name="McCann A."/>
            <person name="Guo C."/>
            <person name="Argimon S."/>
            <person name="Zhang W."/>
            <person name="Yang X."/>
            <person name="Jeffery I.B."/>
            <person name="Cooney J.C."/>
            <person name="Kagawa T.F."/>
            <person name="Liu W."/>
            <person name="Song Y."/>
            <person name="Salvetti E."/>
            <person name="Wrobel A."/>
            <person name="Rasinkangas P."/>
            <person name="Parkhill J."/>
            <person name="Rea M.C."/>
            <person name="O'Sullivan O."/>
            <person name="Ritari J."/>
            <person name="Douillard F.P."/>
            <person name="Paul Ross R."/>
            <person name="Yang R."/>
            <person name="Briner A.E."/>
            <person name="Felis G.E."/>
            <person name="de Vos W.M."/>
            <person name="Barrangou R."/>
            <person name="Klaenhammer T.R."/>
            <person name="Caufield P.W."/>
            <person name="Cui Y."/>
            <person name="Zhang H."/>
            <person name="O'Toole P.W."/>
        </authorList>
    </citation>
    <scope>NUCLEOTIDE SEQUENCE [LARGE SCALE GENOMIC DNA]</scope>
    <source>
        <strain evidence="1 2">DSM 15946</strain>
    </source>
</reference>
<proteinExistence type="predicted"/>
<dbReference type="InterPro" id="IPR010697">
    <property type="entry name" value="YspA"/>
</dbReference>
<dbReference type="EMBL" id="AZFK01000088">
    <property type="protein sequence ID" value="KRL87661.1"/>
    <property type="molecule type" value="Genomic_DNA"/>
</dbReference>
<gene>
    <name evidence="1" type="ORF">FC43_GL000976</name>
</gene>
<dbReference type="PANTHER" id="PTHR38440:SF1">
    <property type="entry name" value="UPF0398 PROTEIN SPR0331"/>
    <property type="match status" value="1"/>
</dbReference>
<evidence type="ECO:0000313" key="2">
    <source>
        <dbReference type="Proteomes" id="UP000050816"/>
    </source>
</evidence>
<sequence length="197" mass="22589">MQRLWVSGYRDYELGLFDPAAPEIKVIKRVLLERIGTWLNQQTEPTWLITGPQAGVERWALEVGLTLKADYPTLQLGMVQPFVGVGQNWQPARQAALQQMQSQVDYLGTLSQQPYQGPQQLRDYQAFMLAHSDQLLLVFDPAQDEQSERHAKSYYDYQAGQHAVAAGTYQMELVDFDDLREAGEALAEEERERRGEW</sequence>
<dbReference type="Gene3D" id="3.40.50.450">
    <property type="match status" value="1"/>
</dbReference>
<dbReference type="AlphaFoldDB" id="A0A0R1U2W2"/>
<dbReference type="Pfam" id="PF06908">
    <property type="entry name" value="YpsA"/>
    <property type="match status" value="1"/>
</dbReference>
<accession>A0A0R1U2W2</accession>
<evidence type="ECO:0000313" key="1">
    <source>
        <dbReference type="EMBL" id="KRL87661.1"/>
    </source>
</evidence>
<protein>
    <submittedName>
        <fullName evidence="1">UPF0398 protein ypsA</fullName>
    </submittedName>
</protein>
<dbReference type="PANTHER" id="PTHR38440">
    <property type="entry name" value="UPF0398 PROTEIN YPSA"/>
    <property type="match status" value="1"/>
</dbReference>
<dbReference type="RefSeq" id="WP_056955627.1">
    <property type="nucleotide sequence ID" value="NZ_AZFK01000088.1"/>
</dbReference>
<organism evidence="1 2">
    <name type="scientific">Limosilactobacillus ingluviei DSM 15946</name>
    <dbReference type="NCBI Taxonomy" id="1423760"/>
    <lineage>
        <taxon>Bacteria</taxon>
        <taxon>Bacillati</taxon>
        <taxon>Bacillota</taxon>
        <taxon>Bacilli</taxon>
        <taxon>Lactobacillales</taxon>
        <taxon>Lactobacillaceae</taxon>
        <taxon>Limosilactobacillus</taxon>
    </lineage>
</organism>
<comment type="caution">
    <text evidence="1">The sequence shown here is derived from an EMBL/GenBank/DDBJ whole genome shotgun (WGS) entry which is preliminary data.</text>
</comment>
<dbReference type="PATRIC" id="fig|1423760.3.peg.1009"/>
<dbReference type="Proteomes" id="UP000050816">
    <property type="component" value="Unassembled WGS sequence"/>
</dbReference>
<dbReference type="NCBIfam" id="NF010181">
    <property type="entry name" value="PRK13660.1"/>
    <property type="match status" value="1"/>
</dbReference>